<name>A0A0H5R9B7_9EUKA</name>
<dbReference type="GO" id="GO:0003254">
    <property type="term" value="P:regulation of membrane depolarization"/>
    <property type="evidence" value="ECO:0007669"/>
    <property type="project" value="TreeGrafter"/>
</dbReference>
<dbReference type="AlphaFoldDB" id="A0A0H5R9B7"/>
<dbReference type="GO" id="GO:0035725">
    <property type="term" value="P:sodium ion transmembrane transport"/>
    <property type="evidence" value="ECO:0007669"/>
    <property type="project" value="TreeGrafter"/>
</dbReference>
<dbReference type="InterPro" id="IPR051413">
    <property type="entry name" value="K/Na_HCN_channel"/>
</dbReference>
<reference evidence="1" key="1">
    <citation type="submission" date="2015-04" db="EMBL/GenBank/DDBJ databases">
        <title>The genome sequence of the plant pathogenic Rhizarian Plasmodiophora brassicae reveals insights in its biotrophic life cycle and the origin of chitin synthesis.</title>
        <authorList>
            <person name="Schwelm A."/>
            <person name="Fogelqvist J."/>
            <person name="Knaust A."/>
            <person name="Julke S."/>
            <person name="Lilja T."/>
            <person name="Dhandapani V."/>
            <person name="Bonilla-Rosso G."/>
            <person name="Karlsson M."/>
            <person name="Shevchenko A."/>
            <person name="Choi S.R."/>
            <person name="Kim H.G."/>
            <person name="Park J.Y."/>
            <person name="Lim Y.P."/>
            <person name="Ludwig-Muller J."/>
            <person name="Dixelius C."/>
        </authorList>
    </citation>
    <scope>NUCLEOTIDE SEQUENCE</scope>
    <source>
        <tissue evidence="1">Potato root galls</tissue>
    </source>
</reference>
<dbReference type="PANTHER" id="PTHR45689">
    <property type="entry name" value="I[[H]] CHANNEL, ISOFORM E"/>
    <property type="match status" value="1"/>
</dbReference>
<dbReference type="EMBL" id="HACM01010281">
    <property type="protein sequence ID" value="CRZ10723.1"/>
    <property type="molecule type" value="Transcribed_RNA"/>
</dbReference>
<dbReference type="InterPro" id="IPR018490">
    <property type="entry name" value="cNMP-bd_dom_sf"/>
</dbReference>
<protein>
    <submittedName>
        <fullName evidence="1">Uncharacterized protein</fullName>
    </submittedName>
</protein>
<proteinExistence type="predicted"/>
<evidence type="ECO:0000313" key="1">
    <source>
        <dbReference type="EMBL" id="CRZ10723.1"/>
    </source>
</evidence>
<dbReference type="GO" id="GO:0098855">
    <property type="term" value="C:HCN channel complex"/>
    <property type="evidence" value="ECO:0007669"/>
    <property type="project" value="TreeGrafter"/>
</dbReference>
<sequence>EADFKGHIRNLKLFMTKEDLPKEMQTRLLSYFDYCYRQYGTFPFTDPSITDDLSPALQAEVAAFVNKDIVHHIPVLQGNHNVKMPSQYHQIEPLGQKEDMVRAILEVLHHQIYGPQDVIMHEVIVNEWTKNARVSSSPFRGIPVLRCIF</sequence>
<feature type="non-terminal residue" evidence="1">
    <location>
        <position position="1"/>
    </location>
</feature>
<dbReference type="SUPFAM" id="SSF51206">
    <property type="entry name" value="cAMP-binding domain-like"/>
    <property type="match status" value="1"/>
</dbReference>
<dbReference type="Gene3D" id="1.10.287.630">
    <property type="entry name" value="Helix hairpin bin"/>
    <property type="match status" value="1"/>
</dbReference>
<dbReference type="PANTHER" id="PTHR45689:SF5">
    <property type="entry name" value="I[[H]] CHANNEL, ISOFORM E"/>
    <property type="match status" value="1"/>
</dbReference>
<accession>A0A0H5R9B7</accession>
<dbReference type="GO" id="GO:0005249">
    <property type="term" value="F:voltage-gated potassium channel activity"/>
    <property type="evidence" value="ECO:0007669"/>
    <property type="project" value="TreeGrafter"/>
</dbReference>
<organism evidence="1">
    <name type="scientific">Spongospora subterranea</name>
    <dbReference type="NCBI Taxonomy" id="70186"/>
    <lineage>
        <taxon>Eukaryota</taxon>
        <taxon>Sar</taxon>
        <taxon>Rhizaria</taxon>
        <taxon>Endomyxa</taxon>
        <taxon>Phytomyxea</taxon>
        <taxon>Plasmodiophorida</taxon>
        <taxon>Plasmodiophoridae</taxon>
        <taxon>Spongospora</taxon>
    </lineage>
</organism>